<comment type="caution">
    <text evidence="1">The sequence shown here is derived from an EMBL/GenBank/DDBJ whole genome shotgun (WGS) entry which is preliminary data.</text>
</comment>
<evidence type="ECO:0000313" key="2">
    <source>
        <dbReference type="Proteomes" id="UP000887013"/>
    </source>
</evidence>
<organism evidence="1 2">
    <name type="scientific">Nephila pilipes</name>
    <name type="common">Giant wood spider</name>
    <name type="synonym">Nephila maculata</name>
    <dbReference type="NCBI Taxonomy" id="299642"/>
    <lineage>
        <taxon>Eukaryota</taxon>
        <taxon>Metazoa</taxon>
        <taxon>Ecdysozoa</taxon>
        <taxon>Arthropoda</taxon>
        <taxon>Chelicerata</taxon>
        <taxon>Arachnida</taxon>
        <taxon>Araneae</taxon>
        <taxon>Araneomorphae</taxon>
        <taxon>Entelegynae</taxon>
        <taxon>Araneoidea</taxon>
        <taxon>Nephilidae</taxon>
        <taxon>Nephila</taxon>
    </lineage>
</organism>
<accession>A0A8X6QUT5</accession>
<dbReference type="Proteomes" id="UP000887013">
    <property type="component" value="Unassembled WGS sequence"/>
</dbReference>
<dbReference type="EMBL" id="BMAW01036535">
    <property type="protein sequence ID" value="GFU44420.1"/>
    <property type="molecule type" value="Genomic_DNA"/>
</dbReference>
<sequence length="101" mass="11412">MKNPLVKKKALITTNNMDQAKTGNPTTILIRDQVAIRLNLPRSLNCQNDFNTDEDGSEDFWKETTTPIPDFALNENCVGLKTSVTYPNALPIQMFELENKL</sequence>
<name>A0A8X6QUT5_NEPPI</name>
<dbReference type="AlphaFoldDB" id="A0A8X6QUT5"/>
<reference evidence="1" key="1">
    <citation type="submission" date="2020-08" db="EMBL/GenBank/DDBJ databases">
        <title>Multicomponent nature underlies the extraordinary mechanical properties of spider dragline silk.</title>
        <authorList>
            <person name="Kono N."/>
            <person name="Nakamura H."/>
            <person name="Mori M."/>
            <person name="Yoshida Y."/>
            <person name="Ohtoshi R."/>
            <person name="Malay A.D."/>
            <person name="Moran D.A.P."/>
            <person name="Tomita M."/>
            <person name="Numata K."/>
            <person name="Arakawa K."/>
        </authorList>
    </citation>
    <scope>NUCLEOTIDE SEQUENCE</scope>
</reference>
<proteinExistence type="predicted"/>
<protein>
    <submittedName>
        <fullName evidence="1">Uncharacterized protein</fullName>
    </submittedName>
</protein>
<keyword evidence="2" id="KW-1185">Reference proteome</keyword>
<evidence type="ECO:0000313" key="1">
    <source>
        <dbReference type="EMBL" id="GFU44420.1"/>
    </source>
</evidence>
<gene>
    <name evidence="1" type="ORF">NPIL_127121</name>
</gene>